<dbReference type="InterPro" id="IPR051922">
    <property type="entry name" value="Bact_Sporulation_Assoc"/>
</dbReference>
<proteinExistence type="predicted"/>
<accession>A0A4P7GJ51</accession>
<reference evidence="3 4" key="1">
    <citation type="submission" date="2019-03" db="EMBL/GenBank/DDBJ databases">
        <title>Three New Species of Nocardioides, Nocardioides euryhalodurans sp. nov., Nocardioides seonyuensis sp. nov. and Nocardioides eburneoflavus sp. nov., Iolated from Soil.</title>
        <authorList>
            <person name="Roh S.G."/>
            <person name="Lee C."/>
            <person name="Kim M.-K."/>
            <person name="Kim S.B."/>
        </authorList>
    </citation>
    <scope>NUCLEOTIDE SEQUENCE [LARGE SCALE GENOMIC DNA]</scope>
    <source>
        <strain evidence="3 4">MMS17-SY117</strain>
    </source>
</reference>
<dbReference type="AlphaFoldDB" id="A0A4P7GJ51"/>
<gene>
    <name evidence="3" type="ORF">EXE57_06970</name>
</gene>
<dbReference type="PANTHER" id="PTHR30032:SF4">
    <property type="entry name" value="AMIDASE ENHANCER"/>
    <property type="match status" value="1"/>
</dbReference>
<dbReference type="GO" id="GO:0030435">
    <property type="term" value="P:sporulation resulting in formation of a cellular spore"/>
    <property type="evidence" value="ECO:0007669"/>
    <property type="project" value="InterPro"/>
</dbReference>
<feature type="signal peptide" evidence="1">
    <location>
        <begin position="1"/>
        <end position="31"/>
    </location>
</feature>
<evidence type="ECO:0000313" key="3">
    <source>
        <dbReference type="EMBL" id="QBR92048.1"/>
    </source>
</evidence>
<dbReference type="KEGG" id="noy:EXE57_06970"/>
<dbReference type="InterPro" id="IPR013486">
    <property type="entry name" value="SpoIID/LytB"/>
</dbReference>
<evidence type="ECO:0000256" key="1">
    <source>
        <dbReference type="SAM" id="SignalP"/>
    </source>
</evidence>
<dbReference type="Proteomes" id="UP000294894">
    <property type="component" value="Chromosome"/>
</dbReference>
<evidence type="ECO:0000259" key="2">
    <source>
        <dbReference type="Pfam" id="PF08486"/>
    </source>
</evidence>
<organism evidence="3 4">
    <name type="scientific">Nocardioides euryhalodurans</name>
    <dbReference type="NCBI Taxonomy" id="2518370"/>
    <lineage>
        <taxon>Bacteria</taxon>
        <taxon>Bacillati</taxon>
        <taxon>Actinomycetota</taxon>
        <taxon>Actinomycetes</taxon>
        <taxon>Propionibacteriales</taxon>
        <taxon>Nocardioidaceae</taxon>
        <taxon>Nocardioides</taxon>
    </lineage>
</organism>
<dbReference type="GO" id="GO:0030288">
    <property type="term" value="C:outer membrane-bounded periplasmic space"/>
    <property type="evidence" value="ECO:0007669"/>
    <property type="project" value="TreeGrafter"/>
</dbReference>
<keyword evidence="4" id="KW-1185">Reference proteome</keyword>
<evidence type="ECO:0000313" key="4">
    <source>
        <dbReference type="Proteomes" id="UP000294894"/>
    </source>
</evidence>
<dbReference type="OrthoDB" id="9773852at2"/>
<name>A0A4P7GJ51_9ACTN</name>
<dbReference type="NCBIfam" id="TIGR02669">
    <property type="entry name" value="SpoIID_LytB"/>
    <property type="match status" value="1"/>
</dbReference>
<dbReference type="Pfam" id="PF08486">
    <property type="entry name" value="SpoIID"/>
    <property type="match status" value="1"/>
</dbReference>
<dbReference type="InterPro" id="IPR013693">
    <property type="entry name" value="SpoIID/LytB_N"/>
</dbReference>
<feature type="chain" id="PRO_5020442568" evidence="1">
    <location>
        <begin position="32"/>
        <end position="397"/>
    </location>
</feature>
<sequence length="397" mass="42352">MSGMTSRGSRLLVPAVAVALAVLGPALPAAADDPVDVPGTATITLRGDGSGHGRGMSQYGAYSAARAPHSLTSTEILDFYYPGTDPGSAGGRVKVWIRGDGDRDLVVRARDGLTIGKVGGRTWRPRVPRVRSWRVRWSRSGDHVVSYRTARWHTWRVVDGDVALAAGGRPLTLLTRGGAVSYRGSLRSVDFQGTQRLTVNVLPMEQYVRGVVPAEMQAGWPQHALRAQAVAARTYATHERGDGNTYYDLCDTDACQAYGGASAETRATTRATTATAGDVLTYGGETAFAEYSASNGGWTVAGSEPYLVAQADPYEGTSPDYYDWSRSIATRQLERVLGLRDLARLQVVERDGRGPRGGRVVTVTATGRGGDVSTLGGESFRSSLGLPSTLFEVGRVR</sequence>
<dbReference type="PANTHER" id="PTHR30032">
    <property type="entry name" value="N-ACETYLMURAMOYL-L-ALANINE AMIDASE-RELATED"/>
    <property type="match status" value="1"/>
</dbReference>
<protein>
    <submittedName>
        <fullName evidence="3">SpoIID/LytB domain-containing protein</fullName>
    </submittedName>
</protein>
<feature type="domain" description="Sporulation stage II protein D amidase enhancer LytB N-terminal" evidence="2">
    <location>
        <begin position="195"/>
        <end position="282"/>
    </location>
</feature>
<dbReference type="EMBL" id="CP038267">
    <property type="protein sequence ID" value="QBR92048.1"/>
    <property type="molecule type" value="Genomic_DNA"/>
</dbReference>
<keyword evidence="1" id="KW-0732">Signal</keyword>